<feature type="region of interest" description="Disordered" evidence="5">
    <location>
        <begin position="1112"/>
        <end position="1193"/>
    </location>
</feature>
<dbReference type="GO" id="GO:0006281">
    <property type="term" value="P:DNA repair"/>
    <property type="evidence" value="ECO:0007669"/>
    <property type="project" value="TreeGrafter"/>
</dbReference>
<keyword evidence="4" id="KW-0175">Coiled coil</keyword>
<dbReference type="InterPro" id="IPR014001">
    <property type="entry name" value="Helicase_ATP-bd"/>
</dbReference>
<dbReference type="Pfam" id="PF00271">
    <property type="entry name" value="Helicase_C"/>
    <property type="match status" value="1"/>
</dbReference>
<accession>A0A5C2RZ55</accession>
<dbReference type="SMART" id="SM00490">
    <property type="entry name" value="HELICc"/>
    <property type="match status" value="1"/>
</dbReference>
<dbReference type="PROSITE" id="PS51194">
    <property type="entry name" value="HELICASE_CTER"/>
    <property type="match status" value="1"/>
</dbReference>
<dbReference type="InterPro" id="IPR000330">
    <property type="entry name" value="SNF2_N"/>
</dbReference>
<evidence type="ECO:0000313" key="8">
    <source>
        <dbReference type="Proteomes" id="UP000313359"/>
    </source>
</evidence>
<evidence type="ECO:0000256" key="3">
    <source>
        <dbReference type="ARBA" id="ARBA00022840"/>
    </source>
</evidence>
<evidence type="ECO:0000256" key="5">
    <source>
        <dbReference type="SAM" id="MobiDB-lite"/>
    </source>
</evidence>
<dbReference type="GO" id="GO:0005524">
    <property type="term" value="F:ATP binding"/>
    <property type="evidence" value="ECO:0007669"/>
    <property type="project" value="UniProtKB-KW"/>
</dbReference>
<dbReference type="GO" id="GO:0008094">
    <property type="term" value="F:ATP-dependent activity, acting on DNA"/>
    <property type="evidence" value="ECO:0007669"/>
    <property type="project" value="TreeGrafter"/>
</dbReference>
<proteinExistence type="predicted"/>
<feature type="coiled-coil region" evidence="4">
    <location>
        <begin position="823"/>
        <end position="880"/>
    </location>
</feature>
<organism evidence="7 8">
    <name type="scientific">Lentinus tigrinus ALCF2SS1-6</name>
    <dbReference type="NCBI Taxonomy" id="1328759"/>
    <lineage>
        <taxon>Eukaryota</taxon>
        <taxon>Fungi</taxon>
        <taxon>Dikarya</taxon>
        <taxon>Basidiomycota</taxon>
        <taxon>Agaricomycotina</taxon>
        <taxon>Agaricomycetes</taxon>
        <taxon>Polyporales</taxon>
        <taxon>Polyporaceae</taxon>
        <taxon>Lentinus</taxon>
    </lineage>
</organism>
<keyword evidence="1" id="KW-0547">Nucleotide-binding</keyword>
<dbReference type="SMART" id="SM00487">
    <property type="entry name" value="DEXDc"/>
    <property type="match status" value="1"/>
</dbReference>
<evidence type="ECO:0000256" key="1">
    <source>
        <dbReference type="ARBA" id="ARBA00022741"/>
    </source>
</evidence>
<keyword evidence="2" id="KW-0378">Hydrolase</keyword>
<dbReference type="AlphaFoldDB" id="A0A5C2RZ55"/>
<feature type="region of interest" description="Disordered" evidence="5">
    <location>
        <begin position="543"/>
        <end position="565"/>
    </location>
</feature>
<dbReference type="CDD" id="cd18793">
    <property type="entry name" value="SF2_C_SNF"/>
    <property type="match status" value="1"/>
</dbReference>
<dbReference type="Gene3D" id="3.40.50.300">
    <property type="entry name" value="P-loop containing nucleotide triphosphate hydrolases"/>
    <property type="match status" value="2"/>
</dbReference>
<evidence type="ECO:0000313" key="7">
    <source>
        <dbReference type="EMBL" id="RPD56352.1"/>
    </source>
</evidence>
<feature type="domain" description="Helicase C-terminal" evidence="6">
    <location>
        <begin position="926"/>
        <end position="1089"/>
    </location>
</feature>
<feature type="compositionally biased region" description="Low complexity" evidence="5">
    <location>
        <begin position="1154"/>
        <end position="1171"/>
    </location>
</feature>
<dbReference type="Pfam" id="PF00176">
    <property type="entry name" value="SNF2-rel_dom"/>
    <property type="match status" value="1"/>
</dbReference>
<dbReference type="PANTHER" id="PTHR45626">
    <property type="entry name" value="TRANSCRIPTION TERMINATION FACTOR 2-RELATED"/>
    <property type="match status" value="1"/>
</dbReference>
<dbReference type="STRING" id="1328759.A0A5C2RZ55"/>
<name>A0A5C2RZ55_9APHY</name>
<dbReference type="PANTHER" id="PTHR45626:SF51">
    <property type="entry name" value="SNF2-RELATED DOMAIN-CONTAINING PROTEIN"/>
    <property type="match status" value="1"/>
</dbReference>
<keyword evidence="8" id="KW-1185">Reference proteome</keyword>
<sequence length="1193" mass="134555">MDGVFALNKFLPAGTLVFSITSELNILNDAQTQADDGWTAFPQDEDPTVAPSEFLVDDAEAETWECLRFLVRRRFVAATCLADYSQALLFVRVYIVPWDLPGSRGILRNRDEDTVLRPGRRRLKALFLLVLQDRSLWEGSVASTSSPKFFWDNVVDNRSLLDIYNDLPSPAPGTLVGEIPGLRSELYEYQRRTVSTMAARETFRGSVEDPLYLPICGMDGRTFYMQPATMEIVMERPRISTVPGGILCEELGTGKTIMMLSLILATLGQLSSPAEAFHEQRVPMTPLSLRHFQSPSATAERAKLKTSKVFRNTGFPSLVETMLHGIRVAPNGTPLREHQDALGPHLCGPLQANVPFYIHTDPPRDVGYGAARGANAHAPPRVVYLTAATLVVVPDNLQIQWANEILKHCTEVLRVLLVRDREELPDAPVLATDYDMILMSHSRFSKEAKKKATEELLTSKPCQCKPMRGSRVPLCKCSRRPNVSPLLQIRWKRLVVDEGHNAAEKRTDYAVFTKLLSVERRWIVTGTPTTNLLGLNFGSGSDLQYPDEEEEGANSDNDVRQRRWNRSEREDMRKLGTMFSDFLMMMPFASDGKAFTTYVIDPIFDSEGPWPGQLEVLTQVLSSVMVRHRIEDVEQDVRLPFLQHETVLLDMDPYAVKSYNLLQATIAVNAVDSERTDQDYMFHPRNAGPLLETVANMTHTMFWHVVDTHLDERLRNAQRCLEKLDRRNGSPEDYALIRESIFHIRSALDDPVWMALQKHYHIFHRIEKLPPQVFDAWSMFDGRARSICTELLLPPIALITLRDFIVKHPLRPLAGIVEMGHTVLEEERRLKEFEELHSELKKKGKRSRDEAANSLGSLKRATAEKKLEELRVEHQAAAARLTSFSIGEGAAPGRREDSSSQWKVASTLLRLSPVAGARVKNSTSTKLDYILNEVLSHSTEEKFLIFSESPATLAFIAEAFELFKIEYLEFSGKLKREHRQTIVTTFETSDRFRVMLMELKHGARGLNLVSASRVIFCEPVWRADVESQAIKRVHRIGQSRNVTVKTLAIRGTSEEVMVARSKALKENKQEFTKEITDDRTIRDFIEHPSFLPIPTERLVNLDVPLFELAPPPSADRVSTNGQAHASPAAPRPSTVRIVNVVDTPTPLPPPPPSSSSSSSSSSLPPLPRRSTVFVEISAERPRKKQRMVRFADG</sequence>
<dbReference type="SUPFAM" id="SSF52540">
    <property type="entry name" value="P-loop containing nucleoside triphosphate hydrolases"/>
    <property type="match status" value="2"/>
</dbReference>
<evidence type="ECO:0000256" key="2">
    <source>
        <dbReference type="ARBA" id="ARBA00022801"/>
    </source>
</evidence>
<dbReference type="GO" id="GO:0016787">
    <property type="term" value="F:hydrolase activity"/>
    <property type="evidence" value="ECO:0007669"/>
    <property type="project" value="UniProtKB-KW"/>
</dbReference>
<dbReference type="InterPro" id="IPR001650">
    <property type="entry name" value="Helicase_C-like"/>
</dbReference>
<dbReference type="InterPro" id="IPR049730">
    <property type="entry name" value="SNF2/RAD54-like_C"/>
</dbReference>
<dbReference type="GO" id="GO:0005634">
    <property type="term" value="C:nucleus"/>
    <property type="evidence" value="ECO:0007669"/>
    <property type="project" value="TreeGrafter"/>
</dbReference>
<dbReference type="EMBL" id="ML122288">
    <property type="protein sequence ID" value="RPD56352.1"/>
    <property type="molecule type" value="Genomic_DNA"/>
</dbReference>
<dbReference type="OrthoDB" id="2801544at2759"/>
<dbReference type="Proteomes" id="UP000313359">
    <property type="component" value="Unassembled WGS sequence"/>
</dbReference>
<keyword evidence="3" id="KW-0067">ATP-binding</keyword>
<dbReference type="InterPro" id="IPR050628">
    <property type="entry name" value="SNF2_RAD54_helicase_TF"/>
</dbReference>
<reference evidence="7" key="1">
    <citation type="journal article" date="2018" name="Genome Biol. Evol.">
        <title>Genomics and development of Lentinus tigrinus, a white-rot wood-decaying mushroom with dimorphic fruiting bodies.</title>
        <authorList>
            <person name="Wu B."/>
            <person name="Xu Z."/>
            <person name="Knudson A."/>
            <person name="Carlson A."/>
            <person name="Chen N."/>
            <person name="Kovaka S."/>
            <person name="LaButti K."/>
            <person name="Lipzen A."/>
            <person name="Pennachio C."/>
            <person name="Riley R."/>
            <person name="Schakwitz W."/>
            <person name="Umezawa K."/>
            <person name="Ohm R.A."/>
            <person name="Grigoriev I.V."/>
            <person name="Nagy L.G."/>
            <person name="Gibbons J."/>
            <person name="Hibbett D."/>
        </authorList>
    </citation>
    <scope>NUCLEOTIDE SEQUENCE [LARGE SCALE GENOMIC DNA]</scope>
    <source>
        <strain evidence="7">ALCF2SS1-6</strain>
    </source>
</reference>
<gene>
    <name evidence="7" type="ORF">L227DRAFT_578816</name>
</gene>
<protein>
    <recommendedName>
        <fullName evidence="6">Helicase C-terminal domain-containing protein</fullName>
    </recommendedName>
</protein>
<dbReference type="InterPro" id="IPR027417">
    <property type="entry name" value="P-loop_NTPase"/>
</dbReference>
<evidence type="ECO:0000256" key="4">
    <source>
        <dbReference type="SAM" id="Coils"/>
    </source>
</evidence>
<evidence type="ECO:0000259" key="6">
    <source>
        <dbReference type="PROSITE" id="PS51194"/>
    </source>
</evidence>